<gene>
    <name evidence="2" type="ORF">ACHAWU_007766</name>
</gene>
<proteinExistence type="predicted"/>
<dbReference type="AlphaFoldDB" id="A0ABD3MG10"/>
<feature type="region of interest" description="Disordered" evidence="1">
    <location>
        <begin position="70"/>
        <end position="96"/>
    </location>
</feature>
<feature type="compositionally biased region" description="Low complexity" evidence="1">
    <location>
        <begin position="72"/>
        <end position="96"/>
    </location>
</feature>
<reference evidence="2 3" key="1">
    <citation type="submission" date="2024-10" db="EMBL/GenBank/DDBJ databases">
        <title>Updated reference genomes for cyclostephanoid diatoms.</title>
        <authorList>
            <person name="Roberts W.R."/>
            <person name="Alverson A.J."/>
        </authorList>
    </citation>
    <scope>NUCLEOTIDE SEQUENCE [LARGE SCALE GENOMIC DNA]</scope>
    <source>
        <strain evidence="2 3">AJA232-27</strain>
    </source>
</reference>
<feature type="region of interest" description="Disordered" evidence="1">
    <location>
        <begin position="174"/>
        <end position="202"/>
    </location>
</feature>
<name>A0ABD3MG10_9STRA</name>
<organism evidence="2 3">
    <name type="scientific">Discostella pseudostelligera</name>
    <dbReference type="NCBI Taxonomy" id="259834"/>
    <lineage>
        <taxon>Eukaryota</taxon>
        <taxon>Sar</taxon>
        <taxon>Stramenopiles</taxon>
        <taxon>Ochrophyta</taxon>
        <taxon>Bacillariophyta</taxon>
        <taxon>Coscinodiscophyceae</taxon>
        <taxon>Thalassiosirophycidae</taxon>
        <taxon>Stephanodiscales</taxon>
        <taxon>Stephanodiscaceae</taxon>
        <taxon>Discostella</taxon>
    </lineage>
</organism>
<sequence>MALVGGGSRSYFGVCHDEWRGGGLQRTLPSSLQSSSKMTRRKEAAVALTDDGTFGLSSKLAALFHISPTTASVSSNGRPTSSSTSSTTPSSSSSPFSNGYMLDDGDIFLEPPSSSSSIESEASTTASSSLRGLFSLKQVGDNIAKSGWGKTSWSECVRNVHPELRFEMHTRQPQLSTMPTSTTTTTTTTFAAPSSSTSSTAGIIGNGSNATIAQLAEDNRPFPIIAPWLSTLSCGMAWRPFPMVYSPHVEDGNGHKLMSTPHLFRARAKLSVPRLSSMVRRLTSTSRGITNQFTLIDSNNSKKEVDLSVTYQKRQFSSHGSDGMVELVLGTPTSTLSPAFTSSAILDKYRKSNHLLVRLATGKRGALNHHGNNFIPTTTTNTAMHDPNSILQQLSSSIEYIKGSIRIPNPLFLCSKGVSISPSYNFINGAARCVFSGEVGSSGRTRAVLRLDAFEDSTLTVVRALDDNKIIAPTISLNSGKIVYDYYLNLDGSSRSSGNSNHKVNSSIRAHVDPTTGIILKWTDGIKGDAGGGEGSCWVTECRIPLGTSGPGPLASEVRVGRRWVIM</sequence>
<evidence type="ECO:0000313" key="3">
    <source>
        <dbReference type="Proteomes" id="UP001530293"/>
    </source>
</evidence>
<comment type="caution">
    <text evidence="2">The sequence shown here is derived from an EMBL/GenBank/DDBJ whole genome shotgun (WGS) entry which is preliminary data.</text>
</comment>
<accession>A0ABD3MG10</accession>
<protein>
    <submittedName>
        <fullName evidence="2">Uncharacterized protein</fullName>
    </submittedName>
</protein>
<keyword evidence="3" id="KW-1185">Reference proteome</keyword>
<evidence type="ECO:0000313" key="2">
    <source>
        <dbReference type="EMBL" id="KAL3763060.1"/>
    </source>
</evidence>
<feature type="compositionally biased region" description="Low complexity" evidence="1">
    <location>
        <begin position="176"/>
        <end position="201"/>
    </location>
</feature>
<dbReference type="Proteomes" id="UP001530293">
    <property type="component" value="Unassembled WGS sequence"/>
</dbReference>
<evidence type="ECO:0000256" key="1">
    <source>
        <dbReference type="SAM" id="MobiDB-lite"/>
    </source>
</evidence>
<dbReference type="EMBL" id="JALLBG020000129">
    <property type="protein sequence ID" value="KAL3763060.1"/>
    <property type="molecule type" value="Genomic_DNA"/>
</dbReference>